<organism evidence="2 3">
    <name type="scientific">Fistulina hepatica ATCC 64428</name>
    <dbReference type="NCBI Taxonomy" id="1128425"/>
    <lineage>
        <taxon>Eukaryota</taxon>
        <taxon>Fungi</taxon>
        <taxon>Dikarya</taxon>
        <taxon>Basidiomycota</taxon>
        <taxon>Agaricomycotina</taxon>
        <taxon>Agaricomycetes</taxon>
        <taxon>Agaricomycetidae</taxon>
        <taxon>Agaricales</taxon>
        <taxon>Fistulinaceae</taxon>
        <taxon>Fistulina</taxon>
    </lineage>
</organism>
<dbReference type="InterPro" id="IPR001214">
    <property type="entry name" value="SET_dom"/>
</dbReference>
<dbReference type="AlphaFoldDB" id="A0A0D7AND0"/>
<protein>
    <recommendedName>
        <fullName evidence="1">SET domain-containing protein</fullName>
    </recommendedName>
</protein>
<proteinExistence type="predicted"/>
<feature type="non-terminal residue" evidence="2">
    <location>
        <position position="284"/>
    </location>
</feature>
<dbReference type="Gene3D" id="2.170.270.10">
    <property type="entry name" value="SET domain"/>
    <property type="match status" value="1"/>
</dbReference>
<dbReference type="OrthoDB" id="5945798at2759"/>
<dbReference type="Proteomes" id="UP000054144">
    <property type="component" value="Unassembled WGS sequence"/>
</dbReference>
<dbReference type="Pfam" id="PF00856">
    <property type="entry name" value="SET"/>
    <property type="match status" value="1"/>
</dbReference>
<dbReference type="CDD" id="cd20071">
    <property type="entry name" value="SET_SMYD"/>
    <property type="match status" value="1"/>
</dbReference>
<feature type="non-terminal residue" evidence="2">
    <location>
        <position position="1"/>
    </location>
</feature>
<dbReference type="InterPro" id="IPR046341">
    <property type="entry name" value="SET_dom_sf"/>
</dbReference>
<dbReference type="PROSITE" id="PS50280">
    <property type="entry name" value="SET"/>
    <property type="match status" value="1"/>
</dbReference>
<gene>
    <name evidence="2" type="ORF">FISHEDRAFT_16588</name>
</gene>
<dbReference type="SMART" id="SM00317">
    <property type="entry name" value="SET"/>
    <property type="match status" value="1"/>
</dbReference>
<dbReference type="SUPFAM" id="SSF82199">
    <property type="entry name" value="SET domain"/>
    <property type="match status" value="1"/>
</dbReference>
<evidence type="ECO:0000313" key="2">
    <source>
        <dbReference type="EMBL" id="KIY53244.1"/>
    </source>
</evidence>
<feature type="domain" description="SET" evidence="1">
    <location>
        <begin position="80"/>
        <end position="258"/>
    </location>
</feature>
<accession>A0A0D7AND0</accession>
<dbReference type="EMBL" id="KN881627">
    <property type="protein sequence ID" value="KIY53244.1"/>
    <property type="molecule type" value="Genomic_DNA"/>
</dbReference>
<evidence type="ECO:0000313" key="3">
    <source>
        <dbReference type="Proteomes" id="UP000054144"/>
    </source>
</evidence>
<name>A0A0D7AND0_9AGAR</name>
<dbReference type="InterPro" id="IPR053185">
    <property type="entry name" value="SET_domain_protein"/>
</dbReference>
<sequence>NEITGAPKDFEAGKSTKVFELPAEHITGDANEVVCTTVPTRRLSDTPDKNPDGWCECFIDQATKKRIFSQPGFPHPIPRPRLKMYSIEPAPGMGLGMFATCDIRLGELIIAERPLLLVPAAARMHVNKYPPHYTKEQMLQAAMAEQNHLYELTVSRMIPERRAAFMALHNSHQHDGSGTALGIVRTNGFGISDRPDALRFQNDRSPGGQFSIVCDKMSRVNHSCCPNTTHTFDLPSFSMHLYATRDIKKGEQIWTMYTELLAPAAERAETLVRYGVSPCVCAAC</sequence>
<dbReference type="PANTHER" id="PTHR47332">
    <property type="entry name" value="SET DOMAIN-CONTAINING PROTEIN 5"/>
    <property type="match status" value="1"/>
</dbReference>
<keyword evidence="3" id="KW-1185">Reference proteome</keyword>
<evidence type="ECO:0000259" key="1">
    <source>
        <dbReference type="PROSITE" id="PS50280"/>
    </source>
</evidence>
<reference evidence="2 3" key="1">
    <citation type="journal article" date="2015" name="Fungal Genet. Biol.">
        <title>Evolution of novel wood decay mechanisms in Agaricales revealed by the genome sequences of Fistulina hepatica and Cylindrobasidium torrendii.</title>
        <authorList>
            <person name="Floudas D."/>
            <person name="Held B.W."/>
            <person name="Riley R."/>
            <person name="Nagy L.G."/>
            <person name="Koehler G."/>
            <person name="Ransdell A.S."/>
            <person name="Younus H."/>
            <person name="Chow J."/>
            <person name="Chiniquy J."/>
            <person name="Lipzen A."/>
            <person name="Tritt A."/>
            <person name="Sun H."/>
            <person name="Haridas S."/>
            <person name="LaButti K."/>
            <person name="Ohm R.A."/>
            <person name="Kues U."/>
            <person name="Blanchette R.A."/>
            <person name="Grigoriev I.V."/>
            <person name="Minto R.E."/>
            <person name="Hibbett D.S."/>
        </authorList>
    </citation>
    <scope>NUCLEOTIDE SEQUENCE [LARGE SCALE GENOMIC DNA]</scope>
    <source>
        <strain evidence="2 3">ATCC 64428</strain>
    </source>
</reference>
<dbReference type="PANTHER" id="PTHR47332:SF4">
    <property type="entry name" value="SET DOMAIN-CONTAINING PROTEIN 5"/>
    <property type="match status" value="1"/>
</dbReference>